<protein>
    <submittedName>
        <fullName evidence="1">Uncharacterized protein</fullName>
    </submittedName>
</protein>
<dbReference type="VEuPathDB" id="VectorBase:GPPI022388"/>
<evidence type="ECO:0000313" key="1">
    <source>
        <dbReference type="EnsemblMetazoa" id="GPPI022388-PA"/>
    </source>
</evidence>
<dbReference type="EMBL" id="JXJN01010012">
    <property type="status" value="NOT_ANNOTATED_CDS"/>
    <property type="molecule type" value="Genomic_DNA"/>
</dbReference>
<dbReference type="EMBL" id="JXJN01010011">
    <property type="status" value="NOT_ANNOTATED_CDS"/>
    <property type="molecule type" value="Genomic_DNA"/>
</dbReference>
<dbReference type="EnsemblMetazoa" id="GPPI022388-RA">
    <property type="protein sequence ID" value="GPPI022388-PA"/>
    <property type="gene ID" value="GPPI022388"/>
</dbReference>
<dbReference type="AlphaFoldDB" id="A0A1B0B8N0"/>
<reference evidence="1" key="2">
    <citation type="submission" date="2020-05" db="UniProtKB">
        <authorList>
            <consortium name="EnsemblMetazoa"/>
        </authorList>
    </citation>
    <scope>IDENTIFICATION</scope>
    <source>
        <strain evidence="1">IAEA</strain>
    </source>
</reference>
<dbReference type="Proteomes" id="UP000092460">
    <property type="component" value="Unassembled WGS sequence"/>
</dbReference>
<keyword evidence="2" id="KW-1185">Reference proteome</keyword>
<evidence type="ECO:0000313" key="2">
    <source>
        <dbReference type="Proteomes" id="UP000092460"/>
    </source>
</evidence>
<dbReference type="EMBL" id="JXJN01010010">
    <property type="status" value="NOT_ANNOTATED_CDS"/>
    <property type="molecule type" value="Genomic_DNA"/>
</dbReference>
<organism evidence="1 2">
    <name type="scientific">Glossina palpalis gambiensis</name>
    <dbReference type="NCBI Taxonomy" id="67801"/>
    <lineage>
        <taxon>Eukaryota</taxon>
        <taxon>Metazoa</taxon>
        <taxon>Ecdysozoa</taxon>
        <taxon>Arthropoda</taxon>
        <taxon>Hexapoda</taxon>
        <taxon>Insecta</taxon>
        <taxon>Pterygota</taxon>
        <taxon>Neoptera</taxon>
        <taxon>Endopterygota</taxon>
        <taxon>Diptera</taxon>
        <taxon>Brachycera</taxon>
        <taxon>Muscomorpha</taxon>
        <taxon>Hippoboscoidea</taxon>
        <taxon>Glossinidae</taxon>
        <taxon>Glossina</taxon>
    </lineage>
</organism>
<name>A0A1B0B8N0_9MUSC</name>
<reference evidence="2" key="1">
    <citation type="submission" date="2015-01" db="EMBL/GenBank/DDBJ databases">
        <authorList>
            <person name="Aksoy S."/>
            <person name="Warren W."/>
            <person name="Wilson R.K."/>
        </authorList>
    </citation>
    <scope>NUCLEOTIDE SEQUENCE [LARGE SCALE GENOMIC DNA]</scope>
    <source>
        <strain evidence="2">IAEA</strain>
    </source>
</reference>
<accession>A0A1B0B8N0</accession>
<sequence length="120" mass="13896">MQYYGLDLKFLSIAFLLYLLLIRIASENLLEIVLHCNTIDVNKHKLQINPTEPTCTHAINSRVIFVLNLNAQPYISLTHKILMCNFVVANEVYEYSCFSFILSIDAVFWLFISHMPTILN</sequence>
<proteinExistence type="predicted"/>